<proteinExistence type="predicted"/>
<evidence type="ECO:0000313" key="2">
    <source>
        <dbReference type="Proteomes" id="UP001262754"/>
    </source>
</evidence>
<evidence type="ECO:0000313" key="1">
    <source>
        <dbReference type="EMBL" id="MDR6532064.1"/>
    </source>
</evidence>
<protein>
    <submittedName>
        <fullName evidence="1">Antitoxin (DNA-binding transcriptional repressor) of toxin-antitoxin stability system</fullName>
    </submittedName>
</protein>
<keyword evidence="2" id="KW-1185">Reference proteome</keyword>
<dbReference type="RefSeq" id="WP_310032416.1">
    <property type="nucleotide sequence ID" value="NZ_JAVDRL010000007.1"/>
</dbReference>
<reference evidence="1 2" key="1">
    <citation type="submission" date="2023-07" db="EMBL/GenBank/DDBJ databases">
        <title>Sorghum-associated microbial communities from plants grown in Nebraska, USA.</title>
        <authorList>
            <person name="Schachtman D."/>
        </authorList>
    </citation>
    <scope>NUCLEOTIDE SEQUENCE [LARGE SCALE GENOMIC DNA]</scope>
    <source>
        <strain evidence="1 2">DS2154</strain>
    </source>
</reference>
<comment type="caution">
    <text evidence="1">The sequence shown here is derived from an EMBL/GenBank/DDBJ whole genome shotgun (WGS) entry which is preliminary data.</text>
</comment>
<name>A0ABU1N0V2_9CAUL</name>
<dbReference type="Proteomes" id="UP001262754">
    <property type="component" value="Unassembled WGS sequence"/>
</dbReference>
<accession>A0ABU1N0V2</accession>
<sequence length="90" mass="9571">MTIQVDIDASGARDQLLAHIDAGEEVTLVRDGKVLAVATPAEPSEKRQRQLGVWDHLNLDLPEGLFIGPDPETLAAVDGPIFPSDDEAAA</sequence>
<gene>
    <name evidence="1" type="ORF">J2800_002817</name>
</gene>
<dbReference type="EMBL" id="JAVDRL010000007">
    <property type="protein sequence ID" value="MDR6532064.1"/>
    <property type="molecule type" value="Genomic_DNA"/>
</dbReference>
<organism evidence="1 2">
    <name type="scientific">Caulobacter rhizosphaerae</name>
    <dbReference type="NCBI Taxonomy" id="2010972"/>
    <lineage>
        <taxon>Bacteria</taxon>
        <taxon>Pseudomonadati</taxon>
        <taxon>Pseudomonadota</taxon>
        <taxon>Alphaproteobacteria</taxon>
        <taxon>Caulobacterales</taxon>
        <taxon>Caulobacteraceae</taxon>
        <taxon>Caulobacter</taxon>
    </lineage>
</organism>